<name>A0A0F6SG44_9BACT</name>
<feature type="domain" description="DUF1592" evidence="5">
    <location>
        <begin position="206"/>
        <end position="338"/>
    </location>
</feature>
<evidence type="ECO:0000259" key="6">
    <source>
        <dbReference type="Pfam" id="PF07637"/>
    </source>
</evidence>
<feature type="domain" description="DUF1585" evidence="3">
    <location>
        <begin position="480"/>
        <end position="547"/>
    </location>
</feature>
<evidence type="ECO:0000259" key="5">
    <source>
        <dbReference type="Pfam" id="PF07631"/>
    </source>
</evidence>
<dbReference type="Proteomes" id="UP000034883">
    <property type="component" value="Chromosome"/>
</dbReference>
<accession>A0A0F6SG44</accession>
<dbReference type="STRING" id="927083.DB32_005198"/>
<feature type="chain" id="PRO_5002510011" evidence="2">
    <location>
        <begin position="20"/>
        <end position="557"/>
    </location>
</feature>
<dbReference type="Pfam" id="PF07637">
    <property type="entry name" value="PSD5"/>
    <property type="match status" value="1"/>
</dbReference>
<evidence type="ECO:0000313" key="7">
    <source>
        <dbReference type="EMBL" id="AKF08049.1"/>
    </source>
</evidence>
<dbReference type="PROSITE" id="PS51257">
    <property type="entry name" value="PROKAR_LIPOPROTEIN"/>
    <property type="match status" value="1"/>
</dbReference>
<reference evidence="7 8" key="1">
    <citation type="submission" date="2015-03" db="EMBL/GenBank/DDBJ databases">
        <title>Genome assembly of Sandaracinus amylolyticus DSM 53668.</title>
        <authorList>
            <person name="Sharma G."/>
            <person name="Subramanian S."/>
        </authorList>
    </citation>
    <scope>NUCLEOTIDE SEQUENCE [LARGE SCALE GENOMIC DNA]</scope>
    <source>
        <strain evidence="7 8">DSM 53668</strain>
    </source>
</reference>
<protein>
    <submittedName>
        <fullName evidence="7">Cellulose-binding domain protein</fullName>
    </submittedName>
</protein>
<feature type="region of interest" description="Disordered" evidence="1">
    <location>
        <begin position="26"/>
        <end position="53"/>
    </location>
</feature>
<evidence type="ECO:0000259" key="3">
    <source>
        <dbReference type="Pfam" id="PF07624"/>
    </source>
</evidence>
<dbReference type="InterPro" id="IPR013042">
    <property type="entry name" value="DUF1592"/>
</dbReference>
<proteinExistence type="predicted"/>
<feature type="domain" description="DUF1588" evidence="4">
    <location>
        <begin position="357"/>
        <end position="458"/>
    </location>
</feature>
<dbReference type="InterPro" id="IPR013039">
    <property type="entry name" value="DUF1588"/>
</dbReference>
<dbReference type="KEGG" id="samy:DB32_005198"/>
<evidence type="ECO:0000313" key="8">
    <source>
        <dbReference type="Proteomes" id="UP000034883"/>
    </source>
</evidence>
<gene>
    <name evidence="7" type="ORF">DB32_005198</name>
</gene>
<keyword evidence="2" id="KW-0732">Signal</keyword>
<dbReference type="InterPro" id="IPR013043">
    <property type="entry name" value="DUF1595"/>
</dbReference>
<dbReference type="EMBL" id="CP011125">
    <property type="protein sequence ID" value="AKF08049.1"/>
    <property type="molecule type" value="Genomic_DNA"/>
</dbReference>
<dbReference type="AlphaFoldDB" id="A0A0F6SG44"/>
<dbReference type="InterPro" id="IPR011478">
    <property type="entry name" value="DUF1585"/>
</dbReference>
<evidence type="ECO:0000256" key="1">
    <source>
        <dbReference type="SAM" id="MobiDB-lite"/>
    </source>
</evidence>
<evidence type="ECO:0000256" key="2">
    <source>
        <dbReference type="SAM" id="SignalP"/>
    </source>
</evidence>
<dbReference type="Pfam" id="PF07631">
    <property type="entry name" value="PSD4"/>
    <property type="match status" value="1"/>
</dbReference>
<feature type="signal peptide" evidence="2">
    <location>
        <begin position="1"/>
        <end position="19"/>
    </location>
</feature>
<organism evidence="7 8">
    <name type="scientific">Sandaracinus amylolyticus</name>
    <dbReference type="NCBI Taxonomy" id="927083"/>
    <lineage>
        <taxon>Bacteria</taxon>
        <taxon>Pseudomonadati</taxon>
        <taxon>Myxococcota</taxon>
        <taxon>Polyangia</taxon>
        <taxon>Polyangiales</taxon>
        <taxon>Sandaracinaceae</taxon>
        <taxon>Sandaracinus</taxon>
    </lineage>
</organism>
<feature type="domain" description="DUF1595" evidence="6">
    <location>
        <begin position="132"/>
        <end position="193"/>
    </location>
</feature>
<sequence>MSAALPRPSLLLAAVLASACTGDLGGGPAGPSGSSPRPGPGGPGEPVACDTGIPQVAPAPLRRLTPLQYRNTVRDLLGDPGYTPNVDDEAPVITERGVRQLRDAAELAIARRSSWSREIFPCDTSGAANDACASEFIDTFGARAFRRPLDDDDRSALLDAYRNALANDLTFGEAMEIVLEVILQSPEVVYFEEHGAPGATDATRPLSQYEVASRLSYFLWNTTPDDTLLGAARDGSLDAAGLRAQAERLLDDPRAEETLQSFFWEWLQLGGGRLHHALESTSKDETLYPEYDAELQAAMRTELEALVRDTFARGGSFEDLLTTRRAYVNGPLAAVYGVDGPTSADDWQWVELDPTQRAGLLTRAAFLTVFSSATVQSPIRRGVFVVEEVFCVELGTPPPNASDVVVDGGDDGDGLRTVRQDVTARTTSGTCSSCHSLINPVGFAFEHYDGIGRHRTEELTTGLPLDASGVVAGTDVDGAVRDAVELSTRIATSARARACFSNRWLERALGRVPARLDTCSMERISERFRESGSMRELVLAIVESDAFRYVNVGEVTP</sequence>
<dbReference type="Pfam" id="PF07624">
    <property type="entry name" value="PSD2"/>
    <property type="match status" value="1"/>
</dbReference>
<dbReference type="RefSeq" id="WP_053235240.1">
    <property type="nucleotide sequence ID" value="NZ_CP011125.1"/>
</dbReference>
<dbReference type="OrthoDB" id="5482969at2"/>
<evidence type="ECO:0000259" key="4">
    <source>
        <dbReference type="Pfam" id="PF07627"/>
    </source>
</evidence>
<dbReference type="Pfam" id="PF07627">
    <property type="entry name" value="PSCyt3"/>
    <property type="match status" value="1"/>
</dbReference>
<keyword evidence="8" id="KW-1185">Reference proteome</keyword>